<dbReference type="PANTHER" id="PTHR48464">
    <property type="match status" value="1"/>
</dbReference>
<dbReference type="Proteomes" id="UP000694886">
    <property type="component" value="Chromosome 5"/>
</dbReference>
<dbReference type="Gramene" id="Tc10v2_t010390.1">
    <property type="protein sequence ID" value="Tc10v2_p010390.1"/>
    <property type="gene ID" value="Tc10v2_g010390"/>
</dbReference>
<dbReference type="Gramene" id="Tc05v2_t018790.1">
    <property type="protein sequence ID" value="Tc05v2_p018790.1"/>
    <property type="gene ID" value="Tc05v2_g018790"/>
</dbReference>
<dbReference type="Proteomes" id="UP000694886">
    <property type="component" value="Chromosome 10"/>
</dbReference>
<dbReference type="KEGG" id="tcc:108663737"/>
<reference evidence="2" key="1">
    <citation type="journal article" date="1997" name="Nucleic Acids Res.">
        <title>tRNAscan-SE: a program for improved detection of transfer RNA genes in genomic sequence.</title>
        <authorList>
            <person name="Lowe T.M."/>
            <person name="Eddy S.R."/>
        </authorList>
    </citation>
    <scope>NUCLEOTIDE SEQUENCE [LARGE SCALE GENOMIC DNA]</scope>
    <source>
        <strain evidence="2">r\B97-61/B2</strain>
    </source>
</reference>
<gene>
    <name evidence="3" type="primary">LOC108662157</name>
    <name evidence="4" type="synonym">LOC108663737</name>
</gene>
<organism evidence="2 3">
    <name type="scientific">Theobroma cacao</name>
    <name type="common">Cacao</name>
    <name type="synonym">Cocoa</name>
    <dbReference type="NCBI Taxonomy" id="3641"/>
    <lineage>
        <taxon>Eukaryota</taxon>
        <taxon>Viridiplantae</taxon>
        <taxon>Streptophyta</taxon>
        <taxon>Embryophyta</taxon>
        <taxon>Tracheophyta</taxon>
        <taxon>Spermatophyta</taxon>
        <taxon>Magnoliopsida</taxon>
        <taxon>eudicotyledons</taxon>
        <taxon>Gunneridae</taxon>
        <taxon>Pentapetalae</taxon>
        <taxon>rosids</taxon>
        <taxon>malvids</taxon>
        <taxon>Malvales</taxon>
        <taxon>Malvaceae</taxon>
        <taxon>Byttnerioideae</taxon>
        <taxon>Theobroma</taxon>
    </lineage>
</organism>
<evidence type="ECO:0000313" key="3">
    <source>
        <dbReference type="RefSeq" id="XP_017976784.1"/>
    </source>
</evidence>
<reference evidence="3 4" key="2">
    <citation type="submission" date="2025-04" db="UniProtKB">
        <authorList>
            <consortium name="RefSeq"/>
        </authorList>
    </citation>
    <scope>IDENTIFICATION</scope>
</reference>
<proteinExistence type="predicted"/>
<evidence type="ECO:0000313" key="4">
    <source>
        <dbReference type="RefSeq" id="XP_017984533.1"/>
    </source>
</evidence>
<feature type="region of interest" description="Disordered" evidence="1">
    <location>
        <begin position="95"/>
        <end position="131"/>
    </location>
</feature>
<evidence type="ECO:0000256" key="1">
    <source>
        <dbReference type="SAM" id="MobiDB-lite"/>
    </source>
</evidence>
<dbReference type="RefSeq" id="XP_017984533.1">
    <property type="nucleotide sequence ID" value="XM_018129044.1"/>
</dbReference>
<sequence>MVQETHTSGFGWDDQKNMVVADDPVWESYIQSHKEVAPFRRKSFPFFNELSLIYARDRAIGKDAQTAIDILEEMQDCNDTINVKTEGENLARYSFDDEDFSNIQPQTSAPESETTSVRKKKRKNETSDPITSESIITAATILGENIKEAGIEFSKSVGAEVNIQQKA</sequence>
<dbReference type="AlphaFoldDB" id="A0AB32WGS3"/>
<protein>
    <submittedName>
        <fullName evidence="3 4">Uncharacterized protein At2g29880-like</fullName>
    </submittedName>
</protein>
<dbReference type="KEGG" id="tcc:108662157"/>
<dbReference type="PANTHER" id="PTHR48464:SF1">
    <property type="entry name" value="MYB_SANT-LIKE DOMAIN-CONTAINING PROTEIN"/>
    <property type="match status" value="1"/>
</dbReference>
<dbReference type="GeneID" id="108663737"/>
<dbReference type="GeneID" id="108662157"/>
<name>A0AB32WGS3_THECC</name>
<accession>A0AB32WGS3</accession>
<feature type="compositionally biased region" description="Polar residues" evidence="1">
    <location>
        <begin position="101"/>
        <end position="115"/>
    </location>
</feature>
<dbReference type="RefSeq" id="XP_017976784.1">
    <property type="nucleotide sequence ID" value="XM_018121295.1"/>
</dbReference>
<evidence type="ECO:0000313" key="2">
    <source>
        <dbReference type="Proteomes" id="UP000694886"/>
    </source>
</evidence>